<accession>A0A0R1KHB1</accession>
<dbReference type="AlphaFoldDB" id="A0A0R1KHB1"/>
<dbReference type="OrthoDB" id="9801454at2"/>
<sequence length="184" mass="19744">MKNVKTFAQFREMIEAADFESGISDYYKQIPEDTVKKLQELNLSISAAESLTAGMFQSAIADIPGASKILEGGFVTYSDEAKSQLLHIGADIIEKYTVVSPTVAQAMAENTSKLVGADIGVGLTGVAGPDPLEGSPVGTVFIGVYDKTEDSGVAREFHFEGSRQAVRLKSVITAFVLVQRLIHQ</sequence>
<gene>
    <name evidence="2" type="ORF">FD03_GL001704</name>
</gene>
<dbReference type="Proteomes" id="UP000051248">
    <property type="component" value="Unassembled WGS sequence"/>
</dbReference>
<proteinExistence type="predicted"/>
<dbReference type="PATRIC" id="fig|1423775.4.peg.1737"/>
<evidence type="ECO:0000313" key="3">
    <source>
        <dbReference type="Proteomes" id="UP000051248"/>
    </source>
</evidence>
<dbReference type="STRING" id="1423775.FD03_GL001704"/>
<keyword evidence="3" id="KW-1185">Reference proteome</keyword>
<dbReference type="EMBL" id="AZDZ01000019">
    <property type="protein sequence ID" value="KRK79338.1"/>
    <property type="molecule type" value="Genomic_DNA"/>
</dbReference>
<reference evidence="2 3" key="1">
    <citation type="journal article" date="2015" name="Genome Announc.">
        <title>Expanding the biotechnology potential of lactobacilli through comparative genomics of 213 strains and associated genera.</title>
        <authorList>
            <person name="Sun Z."/>
            <person name="Harris H.M."/>
            <person name="McCann A."/>
            <person name="Guo C."/>
            <person name="Argimon S."/>
            <person name="Zhang W."/>
            <person name="Yang X."/>
            <person name="Jeffery I.B."/>
            <person name="Cooney J.C."/>
            <person name="Kagawa T.F."/>
            <person name="Liu W."/>
            <person name="Song Y."/>
            <person name="Salvetti E."/>
            <person name="Wrobel A."/>
            <person name="Rasinkangas P."/>
            <person name="Parkhill J."/>
            <person name="Rea M.C."/>
            <person name="O'Sullivan O."/>
            <person name="Ritari J."/>
            <person name="Douillard F.P."/>
            <person name="Paul Ross R."/>
            <person name="Yang R."/>
            <person name="Briner A.E."/>
            <person name="Felis G.E."/>
            <person name="de Vos W.M."/>
            <person name="Barrangou R."/>
            <person name="Klaenhammer T.R."/>
            <person name="Caufield P.W."/>
            <person name="Cui Y."/>
            <person name="Zhang H."/>
            <person name="O'Toole P.W."/>
        </authorList>
    </citation>
    <scope>NUCLEOTIDE SEQUENCE [LARGE SCALE GENOMIC DNA]</scope>
    <source>
        <strain evidence="2 3">DSM 19682</strain>
    </source>
</reference>
<feature type="domain" description="CinA C-terminal" evidence="1">
    <location>
        <begin position="29"/>
        <end position="181"/>
    </location>
</feature>
<dbReference type="Gene3D" id="3.90.950.20">
    <property type="entry name" value="CinA-like"/>
    <property type="match status" value="1"/>
</dbReference>
<evidence type="ECO:0000259" key="1">
    <source>
        <dbReference type="Pfam" id="PF02464"/>
    </source>
</evidence>
<comment type="caution">
    <text evidence="2">The sequence shown here is derived from an EMBL/GenBank/DDBJ whole genome shotgun (WGS) entry which is preliminary data.</text>
</comment>
<evidence type="ECO:0000313" key="2">
    <source>
        <dbReference type="EMBL" id="KRK79338.1"/>
    </source>
</evidence>
<dbReference type="InterPro" id="IPR008136">
    <property type="entry name" value="CinA_C"/>
</dbReference>
<dbReference type="RefSeq" id="WP_025023231.1">
    <property type="nucleotide sequence ID" value="NZ_AZDZ01000019.1"/>
</dbReference>
<dbReference type="InterPro" id="IPR036653">
    <property type="entry name" value="CinA-like_C"/>
</dbReference>
<protein>
    <submittedName>
        <fullName evidence="2">Competence damage-inducible protein A</fullName>
    </submittedName>
</protein>
<dbReference type="eggNOG" id="COG1546">
    <property type="taxonomic scope" value="Bacteria"/>
</dbReference>
<organism evidence="2 3">
    <name type="scientific">Companilactobacillus nodensis DSM 19682 = JCM 14932 = NBRC 107160</name>
    <dbReference type="NCBI Taxonomy" id="1423775"/>
    <lineage>
        <taxon>Bacteria</taxon>
        <taxon>Bacillati</taxon>
        <taxon>Bacillota</taxon>
        <taxon>Bacilli</taxon>
        <taxon>Lactobacillales</taxon>
        <taxon>Lactobacillaceae</taxon>
        <taxon>Companilactobacillus</taxon>
    </lineage>
</organism>
<dbReference type="Pfam" id="PF02464">
    <property type="entry name" value="CinA"/>
    <property type="match status" value="1"/>
</dbReference>
<name>A0A0R1KHB1_9LACO</name>
<dbReference type="NCBIfam" id="TIGR00199">
    <property type="entry name" value="PncC_domain"/>
    <property type="match status" value="1"/>
</dbReference>
<dbReference type="SUPFAM" id="SSF142433">
    <property type="entry name" value="CinA-like"/>
    <property type="match status" value="1"/>
</dbReference>